<accession>A0A6G1G0W9</accession>
<dbReference type="RefSeq" id="XP_033533386.1">
    <property type="nucleotide sequence ID" value="XM_033680735.1"/>
</dbReference>
<reference evidence="3 5" key="1">
    <citation type="submission" date="2020-01" db="EMBL/GenBank/DDBJ databases">
        <authorList>
            <consortium name="DOE Joint Genome Institute"/>
            <person name="Haridas S."/>
            <person name="Albert R."/>
            <person name="Binder M."/>
            <person name="Bloem J."/>
            <person name="Labutti K."/>
            <person name="Salamov A."/>
            <person name="Andreopoulos B."/>
            <person name="Baker S.E."/>
            <person name="Barry K."/>
            <person name="Bills G."/>
            <person name="Bluhm B.H."/>
            <person name="Cannon C."/>
            <person name="Castanera R."/>
            <person name="Culley D.E."/>
            <person name="Daum C."/>
            <person name="Ezra D."/>
            <person name="Gonzalez J.B."/>
            <person name="Henrissat B."/>
            <person name="Kuo A."/>
            <person name="Liang C."/>
            <person name="Lipzen A."/>
            <person name="Lutzoni F."/>
            <person name="Magnuson J."/>
            <person name="Mondo S."/>
            <person name="Nolan M."/>
            <person name="Ohm R."/>
            <person name="Pangilinan J."/>
            <person name="Park H.-J."/>
            <person name="Ramirez L."/>
            <person name="Alfaro M."/>
            <person name="Sun H."/>
            <person name="Tritt A."/>
            <person name="Yoshinaga Y."/>
            <person name="Zwiers L.-H."/>
            <person name="Turgeon B.G."/>
            <person name="Goodwin S.B."/>
            <person name="Spatafora J.W."/>
            <person name="Crous P.W."/>
            <person name="Grigoriev I.V."/>
        </authorList>
    </citation>
    <scope>NUCLEOTIDE SEQUENCE</scope>
    <source>
        <strain evidence="3 5">CBS 781.70</strain>
    </source>
</reference>
<organism evidence="3">
    <name type="scientific">Eremomyces bilateralis CBS 781.70</name>
    <dbReference type="NCBI Taxonomy" id="1392243"/>
    <lineage>
        <taxon>Eukaryota</taxon>
        <taxon>Fungi</taxon>
        <taxon>Dikarya</taxon>
        <taxon>Ascomycota</taxon>
        <taxon>Pezizomycotina</taxon>
        <taxon>Dothideomycetes</taxon>
        <taxon>Dothideomycetes incertae sedis</taxon>
        <taxon>Eremomycetales</taxon>
        <taxon>Eremomycetaceae</taxon>
        <taxon>Eremomyces</taxon>
    </lineage>
</organism>
<dbReference type="AlphaFoldDB" id="A0A6G1G0W9"/>
<evidence type="ECO:0000313" key="3">
    <source>
        <dbReference type="EMBL" id="KAF1811755.1"/>
    </source>
</evidence>
<dbReference type="Pfam" id="PF06985">
    <property type="entry name" value="HET"/>
    <property type="match status" value="1"/>
</dbReference>
<dbReference type="InterPro" id="IPR010730">
    <property type="entry name" value="HET"/>
</dbReference>
<reference evidence="5" key="2">
    <citation type="submission" date="2020-04" db="EMBL/GenBank/DDBJ databases">
        <authorList>
            <consortium name="NCBI Genome Project"/>
        </authorList>
    </citation>
    <scope>NUCLEOTIDE SEQUENCE</scope>
    <source>
        <strain evidence="5">CBS 781.70</strain>
    </source>
</reference>
<dbReference type="PANTHER" id="PTHR10622">
    <property type="entry name" value="HET DOMAIN-CONTAINING PROTEIN"/>
    <property type="match status" value="1"/>
</dbReference>
<sequence>MRLLHTDTLELHYFPRDAPPYAILSHTWETEELSLQEIGPKSKGTRGYKKIAMAAATARADNLDYIWVDTCCIDKTSSAELSEAINSMFQWYQNASVCYAYLFDVVPNHHDSVASINPRVRESKWFTRGWTLQELIAPSDVIFYAQDWTELGTKSSLRTVISQITRIPELVLLGKSIKDYSIAQRMSWASQRKTTRTEDMAYCLMGLFEITMPMLYGEGMQAFIRLQEEIMKKSDDQTLFAWTSAALSVQYRFGCGLLAPVPRFFETCAGITTFAMTNKGLSIRLPKLATGLLKEHP</sequence>
<name>A0A6G1G0W9_9PEZI</name>
<gene>
    <name evidence="3 5" type="ORF">P152DRAFT_466994</name>
</gene>
<feature type="domain" description="DUF8212" evidence="2">
    <location>
        <begin position="221"/>
        <end position="249"/>
    </location>
</feature>
<dbReference type="EMBL" id="ML975160">
    <property type="protein sequence ID" value="KAF1811755.1"/>
    <property type="molecule type" value="Genomic_DNA"/>
</dbReference>
<dbReference type="Pfam" id="PF26640">
    <property type="entry name" value="DUF8212"/>
    <property type="match status" value="1"/>
</dbReference>
<feature type="domain" description="Heterokaryon incompatibility" evidence="1">
    <location>
        <begin position="21"/>
        <end position="104"/>
    </location>
</feature>
<keyword evidence="4" id="KW-1185">Reference proteome</keyword>
<proteinExistence type="predicted"/>
<protein>
    <submittedName>
        <fullName evidence="3 5">HET-domain-containing protein</fullName>
    </submittedName>
</protein>
<evidence type="ECO:0000259" key="1">
    <source>
        <dbReference type="Pfam" id="PF06985"/>
    </source>
</evidence>
<dbReference type="PANTHER" id="PTHR10622:SF10">
    <property type="entry name" value="HET DOMAIN-CONTAINING PROTEIN"/>
    <property type="match status" value="1"/>
</dbReference>
<evidence type="ECO:0000313" key="5">
    <source>
        <dbReference type="RefSeq" id="XP_033533386.1"/>
    </source>
</evidence>
<reference evidence="5" key="3">
    <citation type="submission" date="2025-04" db="UniProtKB">
        <authorList>
            <consortium name="RefSeq"/>
        </authorList>
    </citation>
    <scope>IDENTIFICATION</scope>
    <source>
        <strain evidence="5">CBS 781.70</strain>
    </source>
</reference>
<evidence type="ECO:0000259" key="2">
    <source>
        <dbReference type="Pfam" id="PF26640"/>
    </source>
</evidence>
<dbReference type="Proteomes" id="UP000504638">
    <property type="component" value="Unplaced"/>
</dbReference>
<dbReference type="OrthoDB" id="674604at2759"/>
<evidence type="ECO:0000313" key="4">
    <source>
        <dbReference type="Proteomes" id="UP000504638"/>
    </source>
</evidence>
<dbReference type="InterPro" id="IPR058525">
    <property type="entry name" value="DUF8212"/>
</dbReference>
<dbReference type="GeneID" id="54421305"/>